<feature type="signal peptide" evidence="1">
    <location>
        <begin position="1"/>
        <end position="20"/>
    </location>
</feature>
<dbReference type="AlphaFoldDB" id="A0A813DKV6"/>
<protein>
    <submittedName>
        <fullName evidence="2">Uncharacterized protein</fullName>
    </submittedName>
</protein>
<dbReference type="Proteomes" id="UP000654075">
    <property type="component" value="Unassembled WGS sequence"/>
</dbReference>
<gene>
    <name evidence="2" type="ORF">PGLA1383_LOCUS6339</name>
</gene>
<accession>A0A813DKV6</accession>
<feature type="chain" id="PRO_5032267381" evidence="1">
    <location>
        <begin position="21"/>
        <end position="242"/>
    </location>
</feature>
<evidence type="ECO:0000313" key="2">
    <source>
        <dbReference type="EMBL" id="CAE8587507.1"/>
    </source>
</evidence>
<comment type="caution">
    <text evidence="2">The sequence shown here is derived from an EMBL/GenBank/DDBJ whole genome shotgun (WGS) entry which is preliminary data.</text>
</comment>
<sequence length="242" mass="26453">MAMLGKTLILATLCVSVARGYQFMANCVPSITVATFVGSDGVIGKYSTILQHLLPTTYGDLVAVAAGERDLDCLAAENAINENRMVLHDVPDKYNMTVLDPSEEAQLANLSKSYLYVFRMAKYSPNRFISVCPSGTIVGMLNQTGGSVALYAPALQIMMPRLYCGVKYIGQSQTALDCMVASNLINRANNTVLHLLKQSKFAGVKEVGFFGGIKKGNVNLTYLYVFENCMWNKTTRSTLSWV</sequence>
<dbReference type="EMBL" id="CAJNNV010002631">
    <property type="protein sequence ID" value="CAE8587507.1"/>
    <property type="molecule type" value="Genomic_DNA"/>
</dbReference>
<keyword evidence="1" id="KW-0732">Signal</keyword>
<organism evidence="2 3">
    <name type="scientific">Polarella glacialis</name>
    <name type="common">Dinoflagellate</name>
    <dbReference type="NCBI Taxonomy" id="89957"/>
    <lineage>
        <taxon>Eukaryota</taxon>
        <taxon>Sar</taxon>
        <taxon>Alveolata</taxon>
        <taxon>Dinophyceae</taxon>
        <taxon>Suessiales</taxon>
        <taxon>Suessiaceae</taxon>
        <taxon>Polarella</taxon>
    </lineage>
</organism>
<proteinExistence type="predicted"/>
<keyword evidence="3" id="KW-1185">Reference proteome</keyword>
<reference evidence="2" key="1">
    <citation type="submission" date="2021-02" db="EMBL/GenBank/DDBJ databases">
        <authorList>
            <person name="Dougan E. K."/>
            <person name="Rhodes N."/>
            <person name="Thang M."/>
            <person name="Chan C."/>
        </authorList>
    </citation>
    <scope>NUCLEOTIDE SEQUENCE</scope>
</reference>
<evidence type="ECO:0000313" key="3">
    <source>
        <dbReference type="Proteomes" id="UP000654075"/>
    </source>
</evidence>
<evidence type="ECO:0000256" key="1">
    <source>
        <dbReference type="SAM" id="SignalP"/>
    </source>
</evidence>
<name>A0A813DKV6_POLGL</name>